<name>A0A8K1C3J7_PYTOL</name>
<feature type="coiled-coil region" evidence="1">
    <location>
        <begin position="84"/>
        <end position="153"/>
    </location>
</feature>
<feature type="coiled-coil region" evidence="1">
    <location>
        <begin position="179"/>
        <end position="216"/>
    </location>
</feature>
<accession>A0A8K1C3J7</accession>
<organism evidence="3 4">
    <name type="scientific">Pythium oligandrum</name>
    <name type="common">Mycoparasitic fungus</name>
    <dbReference type="NCBI Taxonomy" id="41045"/>
    <lineage>
        <taxon>Eukaryota</taxon>
        <taxon>Sar</taxon>
        <taxon>Stramenopiles</taxon>
        <taxon>Oomycota</taxon>
        <taxon>Peronosporomycetes</taxon>
        <taxon>Pythiales</taxon>
        <taxon>Pythiaceae</taxon>
        <taxon>Pythium</taxon>
    </lineage>
</organism>
<keyword evidence="1" id="KW-0175">Coiled coil</keyword>
<reference evidence="3" key="1">
    <citation type="submission" date="2019-03" db="EMBL/GenBank/DDBJ databases">
        <title>Long read genome sequence of the mycoparasitic Pythium oligandrum ATCC 38472 isolated from sugarbeet rhizosphere.</title>
        <authorList>
            <person name="Gaulin E."/>
        </authorList>
    </citation>
    <scope>NUCLEOTIDE SEQUENCE</scope>
    <source>
        <strain evidence="3">ATCC 38472_TT</strain>
    </source>
</reference>
<proteinExistence type="predicted"/>
<gene>
    <name evidence="3" type="ORF">Poli38472_008455</name>
</gene>
<dbReference type="Proteomes" id="UP000794436">
    <property type="component" value="Unassembled WGS sequence"/>
</dbReference>
<evidence type="ECO:0000313" key="4">
    <source>
        <dbReference type="Proteomes" id="UP000794436"/>
    </source>
</evidence>
<sequence length="338" mass="38310">MLHRRIVSTNRRDQKRAELQALEWTGALCRGLNRYPISSFCDEGGLTSLLATYLATPSSTVSTAPESPPKKAIDESKDHLNQHVRLLQQEVMTKQQTIQKMEAELVARLNAVQTCGAELMATRRDLRVKDTMIAELQQRLKTHEQREARETQELLASSQSGLRMDHPAAQRMNLLAVKFRELEHQHQSTKLALDDAKRANAVYSDLEKKYRELEQAHLIQAAHVQRLQNEKTQASDMQRVVRLQEKVIRKFEKTVSLQIHRSKESGPMSTTTMATNQQAPADEIPDNADPSLMSIRVQVLENQLHVNAKAAGSEISRLKMRIMELESQIHPCGSTDPT</sequence>
<dbReference type="OrthoDB" id="552574at2759"/>
<protein>
    <submittedName>
        <fullName evidence="3">Uncharacterized protein</fullName>
    </submittedName>
</protein>
<feature type="region of interest" description="Disordered" evidence="2">
    <location>
        <begin position="264"/>
        <end position="286"/>
    </location>
</feature>
<dbReference type="EMBL" id="SPLM01000146">
    <property type="protein sequence ID" value="TMW55807.1"/>
    <property type="molecule type" value="Genomic_DNA"/>
</dbReference>
<keyword evidence="4" id="KW-1185">Reference proteome</keyword>
<evidence type="ECO:0000313" key="3">
    <source>
        <dbReference type="EMBL" id="TMW55807.1"/>
    </source>
</evidence>
<feature type="compositionally biased region" description="Polar residues" evidence="2">
    <location>
        <begin position="267"/>
        <end position="279"/>
    </location>
</feature>
<evidence type="ECO:0000256" key="2">
    <source>
        <dbReference type="SAM" id="MobiDB-lite"/>
    </source>
</evidence>
<dbReference type="AlphaFoldDB" id="A0A8K1C3J7"/>
<comment type="caution">
    <text evidence="3">The sequence shown here is derived from an EMBL/GenBank/DDBJ whole genome shotgun (WGS) entry which is preliminary data.</text>
</comment>
<evidence type="ECO:0000256" key="1">
    <source>
        <dbReference type="SAM" id="Coils"/>
    </source>
</evidence>